<dbReference type="InterPro" id="IPR000845">
    <property type="entry name" value="Nucleoside_phosphorylase_d"/>
</dbReference>
<dbReference type="InterPro" id="IPR035994">
    <property type="entry name" value="Nucleoside_phosphorylase_sf"/>
</dbReference>
<name>A0A644YRA6_9ZZZZ</name>
<accession>A0A644YRA6</accession>
<dbReference type="CDD" id="cd09008">
    <property type="entry name" value="MTAN"/>
    <property type="match status" value="1"/>
</dbReference>
<evidence type="ECO:0000256" key="1">
    <source>
        <dbReference type="ARBA" id="ARBA00004945"/>
    </source>
</evidence>
<dbReference type="EC" id="3.2.2.9" evidence="2"/>
<keyword evidence="5" id="KW-0486">Methionine biosynthesis</keyword>
<organism evidence="7">
    <name type="scientific">bioreactor metagenome</name>
    <dbReference type="NCBI Taxonomy" id="1076179"/>
    <lineage>
        <taxon>unclassified sequences</taxon>
        <taxon>metagenomes</taxon>
        <taxon>ecological metagenomes</taxon>
    </lineage>
</organism>
<feature type="domain" description="Nucleoside phosphorylase" evidence="6">
    <location>
        <begin position="1"/>
        <end position="175"/>
    </location>
</feature>
<proteinExistence type="predicted"/>
<evidence type="ECO:0000259" key="6">
    <source>
        <dbReference type="Pfam" id="PF01048"/>
    </source>
</evidence>
<dbReference type="SUPFAM" id="SSF53167">
    <property type="entry name" value="Purine and uridine phosphorylases"/>
    <property type="match status" value="1"/>
</dbReference>
<evidence type="ECO:0000256" key="5">
    <source>
        <dbReference type="ARBA" id="ARBA00023167"/>
    </source>
</evidence>
<dbReference type="NCBIfam" id="TIGR01704">
    <property type="entry name" value="MTA_SAH-Nsdase"/>
    <property type="match status" value="1"/>
</dbReference>
<dbReference type="PANTHER" id="PTHR46832">
    <property type="entry name" value="5'-METHYLTHIOADENOSINE/S-ADENOSYLHOMOCYSTEINE NUCLEOSIDASE"/>
    <property type="match status" value="1"/>
</dbReference>
<reference evidence="7" key="1">
    <citation type="submission" date="2019-08" db="EMBL/GenBank/DDBJ databases">
        <authorList>
            <person name="Kucharzyk K."/>
            <person name="Murdoch R.W."/>
            <person name="Higgins S."/>
            <person name="Loffler F."/>
        </authorList>
    </citation>
    <scope>NUCLEOTIDE SEQUENCE</scope>
</reference>
<sequence>MGKVAAAGVAQLVISEFGATHVFNTGLAGGLKKGIKVGDIVLSAETEYFDVTPASVLKNNFPAEGRYLADKQLLALAQKAVGALGLSDITHVGLVTTGDAFITESAEKQKLLSRTAGICNDMEGGAIAQICYGNGVPFLIVRIISDLADDTANDTYYDFKAKAPKLCNDVICELVADLGQEG</sequence>
<dbReference type="PANTHER" id="PTHR46832:SF1">
    <property type="entry name" value="5'-METHYLTHIOADENOSINE_S-ADENOSYLHOMOCYSTEINE NUCLEOSIDASE"/>
    <property type="match status" value="1"/>
</dbReference>
<comment type="caution">
    <text evidence="7">The sequence shown here is derived from an EMBL/GenBank/DDBJ whole genome shotgun (WGS) entry which is preliminary data.</text>
</comment>
<dbReference type="GO" id="GO:0008782">
    <property type="term" value="F:adenosylhomocysteine nucleosidase activity"/>
    <property type="evidence" value="ECO:0007669"/>
    <property type="project" value="UniProtKB-EC"/>
</dbReference>
<keyword evidence="4 7" id="KW-0378">Hydrolase</keyword>
<evidence type="ECO:0000256" key="3">
    <source>
        <dbReference type="ARBA" id="ARBA00022605"/>
    </source>
</evidence>
<dbReference type="GO" id="GO:0005829">
    <property type="term" value="C:cytosol"/>
    <property type="evidence" value="ECO:0007669"/>
    <property type="project" value="TreeGrafter"/>
</dbReference>
<dbReference type="GO" id="GO:0019284">
    <property type="term" value="P:L-methionine salvage from S-adenosylmethionine"/>
    <property type="evidence" value="ECO:0007669"/>
    <property type="project" value="TreeGrafter"/>
</dbReference>
<evidence type="ECO:0000256" key="2">
    <source>
        <dbReference type="ARBA" id="ARBA00011974"/>
    </source>
</evidence>
<protein>
    <recommendedName>
        <fullName evidence="2">adenosylhomocysteine nucleosidase</fullName>
        <ecNumber evidence="2">3.2.2.9</ecNumber>
    </recommendedName>
</protein>
<dbReference type="GO" id="GO:0019509">
    <property type="term" value="P:L-methionine salvage from methylthioadenosine"/>
    <property type="evidence" value="ECO:0007669"/>
    <property type="project" value="UniProtKB-UniPathway"/>
</dbReference>
<dbReference type="Pfam" id="PF01048">
    <property type="entry name" value="PNP_UDP_1"/>
    <property type="match status" value="1"/>
</dbReference>
<dbReference type="EMBL" id="VSSQ01005961">
    <property type="protein sequence ID" value="MPM31040.1"/>
    <property type="molecule type" value="Genomic_DNA"/>
</dbReference>
<dbReference type="Gene3D" id="3.40.50.1580">
    <property type="entry name" value="Nucleoside phosphorylase domain"/>
    <property type="match status" value="1"/>
</dbReference>
<keyword evidence="3" id="KW-0028">Amino-acid biosynthesis</keyword>
<dbReference type="GO" id="GO:0009164">
    <property type="term" value="P:nucleoside catabolic process"/>
    <property type="evidence" value="ECO:0007669"/>
    <property type="project" value="InterPro"/>
</dbReference>
<dbReference type="GO" id="GO:0008930">
    <property type="term" value="F:methylthioadenosine nucleosidase activity"/>
    <property type="evidence" value="ECO:0007669"/>
    <property type="project" value="InterPro"/>
</dbReference>
<dbReference type="InterPro" id="IPR010049">
    <property type="entry name" value="MTA_SAH_Nsdase"/>
</dbReference>
<evidence type="ECO:0000313" key="7">
    <source>
        <dbReference type="EMBL" id="MPM31040.1"/>
    </source>
</evidence>
<comment type="pathway">
    <text evidence="1">Amino-acid biosynthesis; L-methionine biosynthesis via salvage pathway; S-methyl-5-thio-alpha-D-ribose 1-phosphate from S-methyl-5'-thioadenosine (hydrolase route): step 1/2.</text>
</comment>
<keyword evidence="7" id="KW-0326">Glycosidase</keyword>
<dbReference type="UniPathway" id="UPA00904">
    <property type="reaction ID" value="UER00871"/>
</dbReference>
<evidence type="ECO:0000256" key="4">
    <source>
        <dbReference type="ARBA" id="ARBA00022801"/>
    </source>
</evidence>
<dbReference type="AlphaFoldDB" id="A0A644YRA6"/>
<gene>
    <name evidence="7" type="primary">mtnN_9</name>
    <name evidence="7" type="ORF">SDC9_77593</name>
</gene>